<proteinExistence type="predicted"/>
<name>A0A7R9JZ73_TIMGE</name>
<sequence length="825" mass="94364">MNQNVAEIGQAILVSDVKISPLVNILQKEENYFTLLQGLLAYNTAMYQWQAIKQQNSFYKEKVEPKLYSVLKNCVHALFLKVAWGRKPDIHFCVSLLLLLSANEVFKYLNIAISRTQDNCRRLESVAKIGIVYNKINGLCENEAKLQMLLIKCKWSKRFKSFKISHKDLLNLDFTSLRQNLITSKHTTLDLIKEFCYDFNVDLQECLMQPQQSEKDIWLQAFPNSELPLIARFRLPFLPFVVQDKSKLWKFLVHELNLDTYNSWLTVSSIFGIEKDWICSIALKETVIARLGTVRPEGWCLHHLDSHLFQQIEQCMTKFNNLERAGASLYHIANHMPQGVDQVTIAELCYKYTKRWAKEVVTVEAKERLVKVKSTYLRCATSNILHLYGLGVPCYLKLASAPEELMVTLYEDPSIITRDRGALQHCPGSWGSLKMALLTMAKPVSLQQNAAVGAENLIFVPACVCNNIHRNDPSQAPADMLATRPERECRDELEVRTSKSIMIVCSHSHREIRAKETRHSRNVNEVVRQLAALHKVDLFNFWQDQLKARLSPEAGVGGNLLDETTINITTMLNSSMRHPDLDDENLIRACYMLGLIDSHTSANYLITLVFDNSEERLGSGVRLRALQCLVATIEEDLLQKLTCRTIAEIMEHQKCLMFTSQLDALGIFYSEQLQECNKVDLVKVLWSRHGRSHPALVLIAQLCLHYKMFQREIWEPLLTQMVSFNMVRELETVLPQLNEQFHILSLSPCIQAWNKVLLTPFLSVVPPLTDKQEAACFGSLMLLQCCPIVSTIDLRQIEVACTHLQQPDLLALVAPFIEAQLHCNH</sequence>
<dbReference type="InterPro" id="IPR055405">
    <property type="entry name" value="ARM_KNTC1_3rd"/>
</dbReference>
<gene>
    <name evidence="3" type="ORF">TGEB3V08_LOCUS6001</name>
</gene>
<dbReference type="GO" id="GO:0005828">
    <property type="term" value="C:kinetochore microtubule"/>
    <property type="evidence" value="ECO:0007669"/>
    <property type="project" value="TreeGrafter"/>
</dbReference>
<evidence type="ECO:0000313" key="3">
    <source>
        <dbReference type="EMBL" id="CAD7595386.1"/>
    </source>
</evidence>
<accession>A0A7R9JZ73</accession>
<dbReference type="GO" id="GO:0005737">
    <property type="term" value="C:cytoplasm"/>
    <property type="evidence" value="ECO:0007669"/>
    <property type="project" value="TreeGrafter"/>
</dbReference>
<dbReference type="InterPro" id="IPR052802">
    <property type="entry name" value="KNTC1"/>
</dbReference>
<dbReference type="GO" id="GO:0007094">
    <property type="term" value="P:mitotic spindle assembly checkpoint signaling"/>
    <property type="evidence" value="ECO:0007669"/>
    <property type="project" value="TreeGrafter"/>
</dbReference>
<evidence type="ECO:0008006" key="4">
    <source>
        <dbReference type="Google" id="ProtNLM"/>
    </source>
</evidence>
<dbReference type="PANTHER" id="PTHR15688">
    <property type="entry name" value="KINETOCHORE-ASSOCIATED PROTEIN 1"/>
    <property type="match status" value="1"/>
</dbReference>
<dbReference type="EMBL" id="OE841345">
    <property type="protein sequence ID" value="CAD7595386.1"/>
    <property type="molecule type" value="Genomic_DNA"/>
</dbReference>
<feature type="domain" description="RZZ complex subunit KNTC1/ROD C-terminal" evidence="1">
    <location>
        <begin position="507"/>
        <end position="810"/>
    </location>
</feature>
<dbReference type="GO" id="GO:0031267">
    <property type="term" value="F:small GTPase binding"/>
    <property type="evidence" value="ECO:0007669"/>
    <property type="project" value="TreeGrafter"/>
</dbReference>
<protein>
    <recommendedName>
        <fullName evidence="4">RZZ complex subunit KNTC1/ROD C-terminal domain-containing protein</fullName>
    </recommendedName>
</protein>
<evidence type="ECO:0000259" key="2">
    <source>
        <dbReference type="Pfam" id="PF24515"/>
    </source>
</evidence>
<dbReference type="AlphaFoldDB" id="A0A7R9JZ73"/>
<feature type="domain" description="RZZ complex subunit KNTC1/ROD C-terminal" evidence="1">
    <location>
        <begin position="227"/>
        <end position="421"/>
    </location>
</feature>
<reference evidence="3" key="1">
    <citation type="submission" date="2020-11" db="EMBL/GenBank/DDBJ databases">
        <authorList>
            <person name="Tran Van P."/>
        </authorList>
    </citation>
    <scope>NUCLEOTIDE SEQUENCE</scope>
</reference>
<dbReference type="GO" id="GO:0000070">
    <property type="term" value="P:mitotic sister chromatid segregation"/>
    <property type="evidence" value="ECO:0007669"/>
    <property type="project" value="TreeGrafter"/>
</dbReference>
<dbReference type="Pfam" id="PF24515">
    <property type="entry name" value="ARM_KNTC1_3rd"/>
    <property type="match status" value="1"/>
</dbReference>
<dbReference type="GO" id="GO:1903394">
    <property type="term" value="P:protein localization to kinetochore involved in kinetochore assembly"/>
    <property type="evidence" value="ECO:0007669"/>
    <property type="project" value="TreeGrafter"/>
</dbReference>
<dbReference type="PANTHER" id="PTHR15688:SF1">
    <property type="entry name" value="KINETOCHORE-ASSOCIATED PROTEIN 1"/>
    <property type="match status" value="1"/>
</dbReference>
<feature type="domain" description="KNTC1 third ARM-repeats" evidence="2">
    <location>
        <begin position="73"/>
        <end position="208"/>
    </location>
</feature>
<evidence type="ECO:0000259" key="1">
    <source>
        <dbReference type="Pfam" id="PF10493"/>
    </source>
</evidence>
<organism evidence="3">
    <name type="scientific">Timema genevievae</name>
    <name type="common">Walking stick</name>
    <dbReference type="NCBI Taxonomy" id="629358"/>
    <lineage>
        <taxon>Eukaryota</taxon>
        <taxon>Metazoa</taxon>
        <taxon>Ecdysozoa</taxon>
        <taxon>Arthropoda</taxon>
        <taxon>Hexapoda</taxon>
        <taxon>Insecta</taxon>
        <taxon>Pterygota</taxon>
        <taxon>Neoptera</taxon>
        <taxon>Polyneoptera</taxon>
        <taxon>Phasmatodea</taxon>
        <taxon>Timematodea</taxon>
        <taxon>Timematoidea</taxon>
        <taxon>Timematidae</taxon>
        <taxon>Timema</taxon>
    </lineage>
</organism>
<dbReference type="Pfam" id="PF10493">
    <property type="entry name" value="Rod_C"/>
    <property type="match status" value="2"/>
</dbReference>
<dbReference type="InterPro" id="IPR019527">
    <property type="entry name" value="RZZ-complex_KNTC1/ROD_C"/>
</dbReference>
<dbReference type="GO" id="GO:1990423">
    <property type="term" value="C:RZZ complex"/>
    <property type="evidence" value="ECO:0007669"/>
    <property type="project" value="TreeGrafter"/>
</dbReference>